<organism evidence="1 2">
    <name type="scientific">Pararhodospirillum photometricum DSM 122</name>
    <dbReference type="NCBI Taxonomy" id="1150469"/>
    <lineage>
        <taxon>Bacteria</taxon>
        <taxon>Pseudomonadati</taxon>
        <taxon>Pseudomonadota</taxon>
        <taxon>Alphaproteobacteria</taxon>
        <taxon>Rhodospirillales</taxon>
        <taxon>Rhodospirillaceae</taxon>
        <taxon>Pararhodospirillum</taxon>
    </lineage>
</organism>
<reference evidence="1 2" key="1">
    <citation type="submission" date="2012-02" db="EMBL/GenBank/DDBJ databases">
        <title>Shotgun genome sequence of Phaeospirillum photometricum DSM 122.</title>
        <authorList>
            <person name="Duquesne K."/>
            <person name="Sturgis J."/>
        </authorList>
    </citation>
    <scope>NUCLEOTIDE SEQUENCE [LARGE SCALE GENOMIC DNA]</scope>
    <source>
        <strain evidence="2">DSM122</strain>
    </source>
</reference>
<dbReference type="PATRIC" id="fig|1150469.3.peg.815"/>
<dbReference type="eggNOG" id="COG0640">
    <property type="taxonomic scope" value="Bacteria"/>
</dbReference>
<name>H6SQM0_PARPM</name>
<gene>
    <name evidence="1" type="ORF">RSPPHO_00709</name>
</gene>
<dbReference type="KEGG" id="rpm:RSPPHO_00709"/>
<dbReference type="STRING" id="1150469.RSPPHO_00709"/>
<protein>
    <recommendedName>
        <fullName evidence="3">HTH iclR-type domain-containing protein</fullName>
    </recommendedName>
</protein>
<evidence type="ECO:0000313" key="1">
    <source>
        <dbReference type="EMBL" id="CCG07335.1"/>
    </source>
</evidence>
<dbReference type="OrthoDB" id="8080957at2"/>
<proteinExistence type="predicted"/>
<accession>H6SQM0</accession>
<dbReference type="RefSeq" id="WP_014413975.1">
    <property type="nucleotide sequence ID" value="NC_017059.1"/>
</dbReference>
<evidence type="ECO:0000313" key="2">
    <source>
        <dbReference type="Proteomes" id="UP000033220"/>
    </source>
</evidence>
<evidence type="ECO:0008006" key="3">
    <source>
        <dbReference type="Google" id="ProtNLM"/>
    </source>
</evidence>
<keyword evidence="2" id="KW-1185">Reference proteome</keyword>
<dbReference type="HOGENOM" id="CLU_112446_0_0_5"/>
<dbReference type="EMBL" id="HE663493">
    <property type="protein sequence ID" value="CCG07335.1"/>
    <property type="molecule type" value="Genomic_DNA"/>
</dbReference>
<dbReference type="AlphaFoldDB" id="H6SQM0"/>
<sequence length="214" mass="22886">MGRLPVDEVARLSVRVPRGRQGIWQTIRALAGGGGGAFTLPEVMARSAERSKETVRTYLRCLEAGGIVVREGLAVDGGAMRYRLVADPGPEAPRLRRDGSPAALCLGTEQMWRVLRMASPGLDARELSVTASTEEHPVALGAAAAYLRALHHAGYLAVVEAGRPGHKPGTGKRTVYRLTRCTGPLAPQIQRIRAVWDPNLSCHMGEGVVEGGHD</sequence>
<dbReference type="Proteomes" id="UP000033220">
    <property type="component" value="Chromosome DSM 122"/>
</dbReference>